<dbReference type="AlphaFoldDB" id="A0AAN7D5R7"/>
<keyword evidence="3" id="KW-0256">Endoplasmic reticulum</keyword>
<keyword evidence="6 8" id="KW-0472">Membrane</keyword>
<dbReference type="GO" id="GO:0006629">
    <property type="term" value="P:lipid metabolic process"/>
    <property type="evidence" value="ECO:0007669"/>
    <property type="project" value="UniProtKB-KW"/>
</dbReference>
<dbReference type="GO" id="GO:0005789">
    <property type="term" value="C:endoplasmic reticulum membrane"/>
    <property type="evidence" value="ECO:0007669"/>
    <property type="project" value="UniProtKB-SubCell"/>
</dbReference>
<proteinExistence type="predicted"/>
<feature type="transmembrane region" description="Helical" evidence="8">
    <location>
        <begin position="272"/>
        <end position="301"/>
    </location>
</feature>
<evidence type="ECO:0000313" key="9">
    <source>
        <dbReference type="EMBL" id="KAK4509215.1"/>
    </source>
</evidence>
<dbReference type="EMBL" id="JASEJX010000039">
    <property type="protein sequence ID" value="KAK4509215.1"/>
    <property type="molecule type" value="Genomic_DNA"/>
</dbReference>
<evidence type="ECO:0000256" key="2">
    <source>
        <dbReference type="ARBA" id="ARBA00022692"/>
    </source>
</evidence>
<feature type="transmembrane region" description="Helical" evidence="8">
    <location>
        <begin position="92"/>
        <end position="112"/>
    </location>
</feature>
<name>A0AAN7D5R7_9FUNG</name>
<evidence type="ECO:0000313" key="10">
    <source>
        <dbReference type="Proteomes" id="UP001304243"/>
    </source>
</evidence>
<accession>A0AAN7D5R7</accession>
<comment type="subcellular location">
    <subcellularLocation>
        <location evidence="1">Endoplasmic reticulum membrane</location>
        <topology evidence="1">Multi-pass membrane protein</topology>
    </subcellularLocation>
</comment>
<gene>
    <name evidence="9" type="primary">IMD1_2</name>
    <name evidence="9" type="ORF">ATC70_007565</name>
</gene>
<keyword evidence="9" id="KW-0560">Oxidoreductase</keyword>
<dbReference type="PANTHER" id="PTHR21212:SF0">
    <property type="entry name" value="SEIPIN"/>
    <property type="match status" value="1"/>
</dbReference>
<keyword evidence="2 8" id="KW-0812">Transmembrane</keyword>
<keyword evidence="5" id="KW-0443">Lipid metabolism</keyword>
<comment type="caution">
    <text evidence="9">The sequence shown here is derived from an EMBL/GenBank/DDBJ whole genome shotgun (WGS) entry which is preliminary data.</text>
</comment>
<evidence type="ECO:0000256" key="8">
    <source>
        <dbReference type="SAM" id="Phobius"/>
    </source>
</evidence>
<sequence length="367" mass="41217">MPPTDSDGLLSDIAESSDQYQVVPSLDDDSQATEQNALAVEPASDSVEDEPAPSKPPHPALMLLFRVIKFIMLPFCKIFFAPAAQKTFVKTTVMVVTLSWIIVTSIVAYVMFYNQYVPPITHVQPIWFHYKALQGPTAWVNLRSMPLRHEQVYDVSVQLHVPTSDTNFDIGNFMIDLGLNTQNGSVILHSSRPGILRYQSQTQRIMRVFAKALPLLVGLTEESQVITIKLVDNFMELKSRAVDSVSVAISDPRIQIYDAKLMILANFKGLRYYMYFHSILTALAFIFTFASIEFIFATVAWKGFGENMWRKLSSFLLENERPVDPSSLQNDQAASNGSTEEEEEQERLDQGDDAPSVSDESLSVKSD</sequence>
<dbReference type="GeneID" id="89951251"/>
<feature type="region of interest" description="Disordered" evidence="7">
    <location>
        <begin position="24"/>
        <end position="55"/>
    </location>
</feature>
<keyword evidence="4 8" id="KW-1133">Transmembrane helix</keyword>
<keyword evidence="10" id="KW-1185">Reference proteome</keyword>
<evidence type="ECO:0000256" key="1">
    <source>
        <dbReference type="ARBA" id="ARBA00004477"/>
    </source>
</evidence>
<feature type="compositionally biased region" description="Polar residues" evidence="7">
    <location>
        <begin position="358"/>
        <end position="367"/>
    </location>
</feature>
<reference evidence="9 10" key="1">
    <citation type="submission" date="2022-11" db="EMBL/GenBank/DDBJ databases">
        <title>Mucor velutinosus strain NIH1002 WGS.</title>
        <authorList>
            <person name="Subramanian P."/>
            <person name="Mullikin J.C."/>
            <person name="Segre J.A."/>
            <person name="Zelazny A.M."/>
        </authorList>
    </citation>
    <scope>NUCLEOTIDE SEQUENCE [LARGE SCALE GENOMIC DNA]</scope>
    <source>
        <strain evidence="9 10">NIH1002</strain>
    </source>
</reference>
<dbReference type="Pfam" id="PF06775">
    <property type="entry name" value="Seipin"/>
    <property type="match status" value="1"/>
</dbReference>
<evidence type="ECO:0000256" key="5">
    <source>
        <dbReference type="ARBA" id="ARBA00023098"/>
    </source>
</evidence>
<evidence type="ECO:0000256" key="4">
    <source>
        <dbReference type="ARBA" id="ARBA00022989"/>
    </source>
</evidence>
<dbReference type="CDD" id="cd23995">
    <property type="entry name" value="Seipin_BSCL2_like"/>
    <property type="match status" value="1"/>
</dbReference>
<dbReference type="Proteomes" id="UP001304243">
    <property type="component" value="Unassembled WGS sequence"/>
</dbReference>
<evidence type="ECO:0000256" key="6">
    <source>
        <dbReference type="ARBA" id="ARBA00023136"/>
    </source>
</evidence>
<organism evidence="9 10">
    <name type="scientific">Mucor velutinosus</name>
    <dbReference type="NCBI Taxonomy" id="708070"/>
    <lineage>
        <taxon>Eukaryota</taxon>
        <taxon>Fungi</taxon>
        <taxon>Fungi incertae sedis</taxon>
        <taxon>Mucoromycota</taxon>
        <taxon>Mucoromycotina</taxon>
        <taxon>Mucoromycetes</taxon>
        <taxon>Mucorales</taxon>
        <taxon>Mucorineae</taxon>
        <taxon>Mucoraceae</taxon>
        <taxon>Mucor</taxon>
    </lineage>
</organism>
<dbReference type="GO" id="GO:0003938">
    <property type="term" value="F:IMP dehydrogenase activity"/>
    <property type="evidence" value="ECO:0007669"/>
    <property type="project" value="UniProtKB-EC"/>
</dbReference>
<protein>
    <submittedName>
        <fullName evidence="9">Inosine-5'-monophosphate dehydrogenase</fullName>
        <ecNumber evidence="9">1.1.1.205</ecNumber>
    </submittedName>
</protein>
<dbReference type="InterPro" id="IPR009617">
    <property type="entry name" value="Seipin"/>
</dbReference>
<feature type="region of interest" description="Disordered" evidence="7">
    <location>
        <begin position="322"/>
        <end position="367"/>
    </location>
</feature>
<dbReference type="PANTHER" id="PTHR21212">
    <property type="entry name" value="BERNARDINELLI-SEIP CONGENITAL LIPODYSTROPHY 2 HOMOLOG BSCL2 PROTEIN"/>
    <property type="match status" value="1"/>
</dbReference>
<dbReference type="GO" id="GO:0140042">
    <property type="term" value="P:lipid droplet formation"/>
    <property type="evidence" value="ECO:0007669"/>
    <property type="project" value="UniProtKB-ARBA"/>
</dbReference>
<feature type="transmembrane region" description="Helical" evidence="8">
    <location>
        <begin position="60"/>
        <end position="80"/>
    </location>
</feature>
<evidence type="ECO:0000256" key="7">
    <source>
        <dbReference type="SAM" id="MobiDB-lite"/>
    </source>
</evidence>
<evidence type="ECO:0000256" key="3">
    <source>
        <dbReference type="ARBA" id="ARBA00022824"/>
    </source>
</evidence>
<dbReference type="EC" id="1.1.1.205" evidence="9"/>
<dbReference type="RefSeq" id="XP_064675881.1">
    <property type="nucleotide sequence ID" value="XM_064826824.1"/>
</dbReference>
<feature type="compositionally biased region" description="Polar residues" evidence="7">
    <location>
        <begin position="326"/>
        <end position="338"/>
    </location>
</feature>